<reference evidence="5 6" key="2">
    <citation type="submission" date="2016-12" db="EMBL/GenBank/DDBJ databases">
        <title>Genome sequencing and description of Paenibacillus sp. nov. from high altitude lake in the Indian Trans- Himalayas.</title>
        <authorList>
            <person name="Kiran S."/>
            <person name="Swarnkar M.K."/>
            <person name="Rana A."/>
            <person name="Tewari R."/>
            <person name="Gulati A."/>
        </authorList>
    </citation>
    <scope>NUCLEOTIDE SEQUENCE [LARGE SCALE GENOMIC DNA]</scope>
    <source>
        <strain evidence="5 6">IHBB 9951</strain>
    </source>
</reference>
<evidence type="ECO:0000256" key="3">
    <source>
        <dbReference type="ARBA" id="ARBA00024344"/>
    </source>
</evidence>
<comment type="subcellular location">
    <subcellularLocation>
        <location evidence="2">Spore coat</location>
    </subcellularLocation>
</comment>
<keyword evidence="1" id="KW-0749">Sporulation</keyword>
<keyword evidence="5" id="KW-0167">Capsid protein</keyword>
<evidence type="ECO:0000313" key="5">
    <source>
        <dbReference type="EMBL" id="OOC58357.1"/>
    </source>
</evidence>
<dbReference type="Gene3D" id="1.20.1260.10">
    <property type="match status" value="1"/>
</dbReference>
<dbReference type="EMBL" id="CP016809">
    <property type="protein sequence ID" value="ANY72448.1"/>
    <property type="molecule type" value="Genomic_DNA"/>
</dbReference>
<evidence type="ECO:0000256" key="2">
    <source>
        <dbReference type="ARBA" id="ARBA00024325"/>
    </source>
</evidence>
<dbReference type="Proteomes" id="UP000189059">
    <property type="component" value="Unassembled WGS sequence"/>
</dbReference>
<organism evidence="4">
    <name type="scientific">Paenibacillus ihbetae</name>
    <dbReference type="NCBI Taxonomy" id="1870820"/>
    <lineage>
        <taxon>Bacteria</taxon>
        <taxon>Bacillati</taxon>
        <taxon>Bacillota</taxon>
        <taxon>Bacilli</taxon>
        <taxon>Bacillales</taxon>
        <taxon>Paenibacillaceae</taxon>
        <taxon>Paenibacillus</taxon>
    </lineage>
</organism>
<proteinExistence type="inferred from homology"/>
<dbReference type="GO" id="GO:0030435">
    <property type="term" value="P:sporulation resulting in formation of a cellular spore"/>
    <property type="evidence" value="ECO:0007669"/>
    <property type="project" value="UniProtKB-KW"/>
</dbReference>
<reference evidence="4" key="1">
    <citation type="submission" date="2016-08" db="EMBL/GenBank/DDBJ databases">
        <title>Complete Genome Seqeunce of Paenibacillus sp. nov. IHBB 9852 from high altitute lake of Indian trans-Himalayas.</title>
        <authorList>
            <person name="Kiran S."/>
            <person name="Swarnkar M.K."/>
            <person name="Rana A."/>
            <person name="Tewari R."/>
            <person name="Gulati A."/>
        </authorList>
    </citation>
    <scope>NUCLEOTIDE SEQUENCE [LARGE SCALE GENOMIC DNA]</scope>
    <source>
        <strain evidence="4">IHBB 9852</strain>
    </source>
</reference>
<dbReference type="EMBL" id="MRVI01000002">
    <property type="protein sequence ID" value="OOC58357.1"/>
    <property type="molecule type" value="Genomic_DNA"/>
</dbReference>
<dbReference type="KEGG" id="pib:BBD41_07540"/>
<dbReference type="PANTHER" id="PTHR39183">
    <property type="entry name" value="SPORE COAT PROTEIN F-LIKE PROTEIN YHCQ"/>
    <property type="match status" value="1"/>
</dbReference>
<dbReference type="InterPro" id="IPR012851">
    <property type="entry name" value="Spore_coat_CotF-like"/>
</dbReference>
<evidence type="ECO:0000313" key="6">
    <source>
        <dbReference type="Proteomes" id="UP000189059"/>
    </source>
</evidence>
<evidence type="ECO:0000256" key="1">
    <source>
        <dbReference type="ARBA" id="ARBA00022969"/>
    </source>
</evidence>
<name>A0A1B2DXI3_9BACL</name>
<gene>
    <name evidence="5" type="ORF">BBD40_21775</name>
    <name evidence="4" type="ORF">BBD41_07540</name>
</gene>
<accession>A0A1B2DXI3</accession>
<sequence>MNTIIEYLTGMNAMSDQAVATDFLISAKSGIHNYAVALTETASPEIKAVLRQHLQEAIDTHEQIIHYMIRKGYYHPYHIQEQLSLDLQTAQTALNLPLR</sequence>
<keyword evidence="6" id="KW-1185">Reference proteome</keyword>
<evidence type="ECO:0000313" key="4">
    <source>
        <dbReference type="EMBL" id="ANY72448.1"/>
    </source>
</evidence>
<comment type="similarity">
    <text evidence="3">Belongs to the CotF family.</text>
</comment>
<dbReference type="OrthoDB" id="1930261at2"/>
<dbReference type="PANTHER" id="PTHR39183:SF1">
    <property type="entry name" value="SPORE COAT PROTEIN F-LIKE PROTEIN YHCQ"/>
    <property type="match status" value="1"/>
</dbReference>
<protein>
    <submittedName>
        <fullName evidence="5">Spore coat protein</fullName>
    </submittedName>
    <submittedName>
        <fullName evidence="4">Spore gernimation protein GerQ</fullName>
    </submittedName>
</protein>
<keyword evidence="5" id="KW-0946">Virion</keyword>
<dbReference type="AlphaFoldDB" id="A0A1B2DXI3"/>
<dbReference type="Pfam" id="PF07875">
    <property type="entry name" value="Coat_F"/>
    <property type="match status" value="1"/>
</dbReference>
<dbReference type="RefSeq" id="WP_077569274.1">
    <property type="nucleotide sequence ID" value="NZ_CP016809.1"/>
</dbReference>
<dbReference type="InterPro" id="IPR012347">
    <property type="entry name" value="Ferritin-like"/>
</dbReference>